<dbReference type="HAMAP" id="MF_01491">
    <property type="entry name" value="RNase_J_bact"/>
    <property type="match status" value="1"/>
</dbReference>
<dbReference type="NCBIfam" id="TIGR00649">
    <property type="entry name" value="MG423"/>
    <property type="match status" value="1"/>
</dbReference>
<dbReference type="SUPFAM" id="SSF56281">
    <property type="entry name" value="Metallo-hydrolase/oxidoreductase"/>
    <property type="match status" value="1"/>
</dbReference>
<organism evidence="12 13">
    <name type="scientific">Roseofilum casamattae BLCC-M143</name>
    <dbReference type="NCBI Taxonomy" id="3022442"/>
    <lineage>
        <taxon>Bacteria</taxon>
        <taxon>Bacillati</taxon>
        <taxon>Cyanobacteriota</taxon>
        <taxon>Cyanophyceae</taxon>
        <taxon>Desertifilales</taxon>
        <taxon>Desertifilaceae</taxon>
        <taxon>Roseofilum</taxon>
        <taxon>Roseofilum casamattae</taxon>
    </lineage>
</organism>
<evidence type="ECO:0000256" key="7">
    <source>
        <dbReference type="ARBA" id="ARBA00022839"/>
    </source>
</evidence>
<dbReference type="Pfam" id="PF22505">
    <property type="entry name" value="RNase_J_b_CASP"/>
    <property type="match status" value="1"/>
</dbReference>
<name>A0ABT7C1B3_9CYAN</name>
<feature type="compositionally biased region" description="Polar residues" evidence="10">
    <location>
        <begin position="577"/>
        <end position="587"/>
    </location>
</feature>
<evidence type="ECO:0000313" key="13">
    <source>
        <dbReference type="Proteomes" id="UP001232992"/>
    </source>
</evidence>
<evidence type="ECO:0000256" key="5">
    <source>
        <dbReference type="ARBA" id="ARBA00022801"/>
    </source>
</evidence>
<comment type="similarity">
    <text evidence="9">Belongs to the metallo-beta-lactamase superfamily. RNA-metabolizing metallo-beta-lactamase-like family. Bacterial RNase J subfamily.</text>
</comment>
<dbReference type="InterPro" id="IPR011108">
    <property type="entry name" value="RMMBL"/>
</dbReference>
<evidence type="ECO:0000259" key="11">
    <source>
        <dbReference type="SMART" id="SM00849"/>
    </source>
</evidence>
<dbReference type="Gene3D" id="3.10.20.580">
    <property type="match status" value="1"/>
</dbReference>
<dbReference type="PROSITE" id="PS01292">
    <property type="entry name" value="UPF0036"/>
    <property type="match status" value="1"/>
</dbReference>
<dbReference type="InterPro" id="IPR004613">
    <property type="entry name" value="RNase_J"/>
</dbReference>
<dbReference type="RefSeq" id="WP_283758952.1">
    <property type="nucleotide sequence ID" value="NZ_JAQOSQ010000014.1"/>
</dbReference>
<dbReference type="EMBL" id="JAQOSQ010000014">
    <property type="protein sequence ID" value="MDJ1184298.1"/>
    <property type="molecule type" value="Genomic_DNA"/>
</dbReference>
<comment type="caution">
    <text evidence="12">The sequence shown here is derived from an EMBL/GenBank/DDBJ whole genome shotgun (WGS) entry which is preliminary data.</text>
</comment>
<evidence type="ECO:0000256" key="3">
    <source>
        <dbReference type="ARBA" id="ARBA00022723"/>
    </source>
</evidence>
<dbReference type="Proteomes" id="UP001232992">
    <property type="component" value="Unassembled WGS sequence"/>
</dbReference>
<evidence type="ECO:0000256" key="9">
    <source>
        <dbReference type="HAMAP-Rule" id="MF_01491"/>
    </source>
</evidence>
<feature type="binding site" evidence="9">
    <location>
        <begin position="368"/>
        <end position="372"/>
    </location>
    <ligand>
        <name>substrate</name>
    </ligand>
</feature>
<keyword evidence="8 9" id="KW-0694">RNA-binding</keyword>
<dbReference type="Pfam" id="PF17770">
    <property type="entry name" value="RNase_J_C"/>
    <property type="match status" value="1"/>
</dbReference>
<evidence type="ECO:0000256" key="4">
    <source>
        <dbReference type="ARBA" id="ARBA00022759"/>
    </source>
</evidence>
<keyword evidence="9" id="KW-0698">rRNA processing</keyword>
<evidence type="ECO:0000256" key="8">
    <source>
        <dbReference type="ARBA" id="ARBA00022884"/>
    </source>
</evidence>
<proteinExistence type="inferred from homology"/>
<dbReference type="InterPro" id="IPR001279">
    <property type="entry name" value="Metallo-B-lactamas"/>
</dbReference>
<reference evidence="12 13" key="1">
    <citation type="submission" date="2023-01" db="EMBL/GenBank/DDBJ databases">
        <title>Novel diversity within Roseofilum (Cyanobacteria; Desertifilaceae) from marine benthic mats with descriptions of four novel species.</title>
        <authorList>
            <person name="Wang Y."/>
            <person name="Berthold D.E."/>
            <person name="Hu J."/>
            <person name="Lefler F.W."/>
            <person name="Laughinghouse H.D. IV."/>
        </authorList>
    </citation>
    <scope>NUCLEOTIDE SEQUENCE [LARGE SCALE GENOMIC DNA]</scope>
    <source>
        <strain evidence="12 13">BLCC-M143</strain>
    </source>
</reference>
<comment type="subcellular location">
    <subcellularLocation>
        <location evidence="9">Cytoplasm</location>
    </subcellularLocation>
</comment>
<dbReference type="InterPro" id="IPR030854">
    <property type="entry name" value="RNase_J_bac"/>
</dbReference>
<dbReference type="InterPro" id="IPR036866">
    <property type="entry name" value="RibonucZ/Hydroxyglut_hydro"/>
</dbReference>
<dbReference type="InterPro" id="IPR001587">
    <property type="entry name" value="RNase_J_CS"/>
</dbReference>
<dbReference type="Pfam" id="PF07521">
    <property type="entry name" value="RMMBL"/>
    <property type="match status" value="1"/>
</dbReference>
<dbReference type="InterPro" id="IPR055132">
    <property type="entry name" value="RNase_J_b_CASP"/>
</dbReference>
<feature type="domain" description="Metallo-beta-lactamase" evidence="11">
    <location>
        <begin position="22"/>
        <end position="219"/>
    </location>
</feature>
<protein>
    <recommendedName>
        <fullName evidence="9">Ribonuclease J</fullName>
        <shortName evidence="9">RNase J</shortName>
        <ecNumber evidence="9">3.1.-.-</ecNumber>
    </recommendedName>
</protein>
<sequence>MVRKSQPSTVNIIPLGGLHEIGKNTCVFECGDEMMLLDAGLGFPTDGMHGVNIVLPDIAYLRENRDRIKGMIVTHGHEDHIGGIAYHLKQFEIPVIHGPRLAMALLEGKLEEAGVRDRTELKTVGPRDMVRIGENFVVEFIRNTHSMADSFTVAIHTPIGVIIHTGDFKIDHTPVDGETFDLQRLAEHGEKGVLCLMSDSTNAEVPGFTPSESAVYPNLDRVFSQAQGRILVTTFASSVHRVNLILQLAQKHGRAVAVLGRSMLNVIAHARNLGYVKCPDSLLQPLHAVRGLPEDKVLILTTGSQGEPLSAMTRIARKEHRQVKIRRGDTVVFSANPIPGNTIAVVNTIDELMKQGANVVYGKNQGIHVSGHGCQEDHKLMIALTRPKFFIPVHGEHRMLIKHGQTAQSMGVPPENMVIVNNGDAIALTEDSISISGKVTSGVALVDRAGIVREHVLKERQQLAEDGVITVATAINWDGKLVNKPLVHLRGVVSALRDNHLETEIAQTIQSTLDNRWSEFARCFSKGELDVDVAKLKAHLENDIQRLLRRELRSNPLLVLLLQTPEEPPAKVARPSASASKPATNGTDEIPVQKRRTRPRRSSAQVAS</sequence>
<dbReference type="PIRSF" id="PIRSF004803">
    <property type="entry name" value="RnjA"/>
    <property type="match status" value="1"/>
</dbReference>
<dbReference type="EC" id="3.1.-.-" evidence="9"/>
<dbReference type="PANTHER" id="PTHR43694:SF1">
    <property type="entry name" value="RIBONUCLEASE J"/>
    <property type="match status" value="1"/>
</dbReference>
<dbReference type="InterPro" id="IPR041636">
    <property type="entry name" value="RNase_J_C"/>
</dbReference>
<evidence type="ECO:0000256" key="10">
    <source>
        <dbReference type="SAM" id="MobiDB-lite"/>
    </source>
</evidence>
<dbReference type="Pfam" id="PF00753">
    <property type="entry name" value="Lactamase_B"/>
    <property type="match status" value="1"/>
</dbReference>
<keyword evidence="4 9" id="KW-0255">Endonuclease</keyword>
<keyword evidence="2 9" id="KW-0540">Nuclease</keyword>
<keyword evidence="3" id="KW-0479">Metal-binding</keyword>
<feature type="region of interest" description="Disordered" evidence="10">
    <location>
        <begin position="568"/>
        <end position="608"/>
    </location>
</feature>
<comment type="function">
    <text evidence="9">An RNase that has 5'-3' exonuclease and possibly endonuclease activity. Involved in maturation of rRNA and in some organisms also mRNA maturation and/or decay.</text>
</comment>
<dbReference type="CDD" id="cd07714">
    <property type="entry name" value="RNaseJ_MBL-fold"/>
    <property type="match status" value="1"/>
</dbReference>
<evidence type="ECO:0000256" key="6">
    <source>
        <dbReference type="ARBA" id="ARBA00022833"/>
    </source>
</evidence>
<evidence type="ECO:0000313" key="12">
    <source>
        <dbReference type="EMBL" id="MDJ1184298.1"/>
    </source>
</evidence>
<keyword evidence="1 9" id="KW-0963">Cytoplasm</keyword>
<keyword evidence="7 9" id="KW-0269">Exonuclease</keyword>
<dbReference type="SMART" id="SM00849">
    <property type="entry name" value="Lactamase_B"/>
    <property type="match status" value="1"/>
</dbReference>
<dbReference type="Gene3D" id="3.40.50.10710">
    <property type="entry name" value="Metallo-hydrolase/oxidoreductase"/>
    <property type="match status" value="1"/>
</dbReference>
<dbReference type="InterPro" id="IPR042173">
    <property type="entry name" value="RNase_J_2"/>
</dbReference>
<keyword evidence="13" id="KW-1185">Reference proteome</keyword>
<keyword evidence="5 9" id="KW-0378">Hydrolase</keyword>
<evidence type="ECO:0000256" key="2">
    <source>
        <dbReference type="ARBA" id="ARBA00022722"/>
    </source>
</evidence>
<evidence type="ECO:0000256" key="1">
    <source>
        <dbReference type="ARBA" id="ARBA00022490"/>
    </source>
</evidence>
<accession>A0ABT7C1B3</accession>
<comment type="subunit">
    <text evidence="9">Homodimer, may be a subunit of the RNA degradosome.</text>
</comment>
<dbReference type="PANTHER" id="PTHR43694">
    <property type="entry name" value="RIBONUCLEASE J"/>
    <property type="match status" value="1"/>
</dbReference>
<gene>
    <name evidence="9" type="primary">rnj</name>
    <name evidence="12" type="ORF">PMH09_14025</name>
</gene>
<dbReference type="Gene3D" id="3.60.15.10">
    <property type="entry name" value="Ribonuclease Z/Hydroxyacylglutathione hydrolase-like"/>
    <property type="match status" value="1"/>
</dbReference>
<keyword evidence="6" id="KW-0862">Zinc</keyword>